<keyword evidence="3 6" id="KW-0808">Transferase</keyword>
<evidence type="ECO:0000256" key="5">
    <source>
        <dbReference type="ARBA" id="ARBA00022694"/>
    </source>
</evidence>
<proteinExistence type="inferred from homology"/>
<feature type="domain" description="tRNA/rRNA methyltransferase SpoU type" evidence="7">
    <location>
        <begin position="3"/>
        <end position="142"/>
    </location>
</feature>
<gene>
    <name evidence="6" type="primary">trmL</name>
    <name evidence="8" type="ORF">VSS37_16310</name>
</gene>
<feature type="binding site" evidence="6">
    <location>
        <position position="100"/>
    </location>
    <ligand>
        <name>S-adenosyl-L-methionine</name>
        <dbReference type="ChEBI" id="CHEBI:59789"/>
    </ligand>
</feature>
<comment type="similarity">
    <text evidence="6">Belongs to the class IV-like SAM-binding methyltransferase superfamily. RNA methyltransferase TrmH family. TrmL subfamily.</text>
</comment>
<evidence type="ECO:0000313" key="9">
    <source>
        <dbReference type="Proteomes" id="UP001308005"/>
    </source>
</evidence>
<comment type="subunit">
    <text evidence="6">Homodimer.</text>
</comment>
<keyword evidence="2 6" id="KW-0489">Methyltransferase</keyword>
<evidence type="ECO:0000256" key="1">
    <source>
        <dbReference type="ARBA" id="ARBA00022490"/>
    </source>
</evidence>
<feature type="binding site" evidence="6">
    <location>
        <position position="122"/>
    </location>
    <ligand>
        <name>S-adenosyl-L-methionine</name>
        <dbReference type="ChEBI" id="CHEBI:59789"/>
    </ligand>
</feature>
<accession>A0ABU6D0J6</accession>
<dbReference type="EMBL" id="JAYMYJ010000137">
    <property type="protein sequence ID" value="MEB4592550.1"/>
    <property type="molecule type" value="Genomic_DNA"/>
</dbReference>
<organism evidence="8 9">
    <name type="scientific">Candidatus Thiothrix phosphatis</name>
    <dbReference type="NCBI Taxonomy" id="3112415"/>
    <lineage>
        <taxon>Bacteria</taxon>
        <taxon>Pseudomonadati</taxon>
        <taxon>Pseudomonadota</taxon>
        <taxon>Gammaproteobacteria</taxon>
        <taxon>Thiotrichales</taxon>
        <taxon>Thiotrichaceae</taxon>
        <taxon>Thiothrix</taxon>
    </lineage>
</organism>
<evidence type="ECO:0000256" key="3">
    <source>
        <dbReference type="ARBA" id="ARBA00022679"/>
    </source>
</evidence>
<evidence type="ECO:0000256" key="2">
    <source>
        <dbReference type="ARBA" id="ARBA00022603"/>
    </source>
</evidence>
<feature type="binding site" evidence="6">
    <location>
        <position position="130"/>
    </location>
    <ligand>
        <name>S-adenosyl-L-methionine</name>
        <dbReference type="ChEBI" id="CHEBI:59789"/>
    </ligand>
</feature>
<dbReference type="InterPro" id="IPR029026">
    <property type="entry name" value="tRNA_m1G_MTases_N"/>
</dbReference>
<comment type="subcellular location">
    <subcellularLocation>
        <location evidence="6">Cytoplasm</location>
    </subcellularLocation>
</comment>
<dbReference type="PIRSF" id="PIRSF029256">
    <property type="entry name" value="SpoU_TrmH_prd"/>
    <property type="match status" value="1"/>
</dbReference>
<dbReference type="SUPFAM" id="SSF75217">
    <property type="entry name" value="alpha/beta knot"/>
    <property type="match status" value="1"/>
</dbReference>
<comment type="function">
    <text evidence="6">Methylates the ribose at the nucleotide 34 wobble position in the two leucyl isoacceptors tRNA(Leu)(CmAA) and tRNA(Leu)(cmnm5UmAA). Catalyzes the methyl transfer from S-adenosyl-L-methionine to the 2'-OH of the wobble nucleotide.</text>
</comment>
<keyword evidence="1 6" id="KW-0963">Cytoplasm</keyword>
<dbReference type="RefSeq" id="WP_324696901.1">
    <property type="nucleotide sequence ID" value="NZ_JAYMYJ010000137.1"/>
</dbReference>
<comment type="catalytic activity">
    <reaction evidence="6">
        <text>5-carboxymethylaminomethyluridine(34) in tRNA(Leu) + S-adenosyl-L-methionine = 5-carboxymethylaminomethyl-2'-O-methyluridine(34) in tRNA(Leu) + S-adenosyl-L-homocysteine + H(+)</text>
        <dbReference type="Rhea" id="RHEA:43088"/>
        <dbReference type="Rhea" id="RHEA-COMP:10333"/>
        <dbReference type="Rhea" id="RHEA-COMP:10334"/>
        <dbReference type="ChEBI" id="CHEBI:15378"/>
        <dbReference type="ChEBI" id="CHEBI:57856"/>
        <dbReference type="ChEBI" id="CHEBI:59789"/>
        <dbReference type="ChEBI" id="CHEBI:74508"/>
        <dbReference type="ChEBI" id="CHEBI:74511"/>
        <dbReference type="EC" id="2.1.1.207"/>
    </reaction>
</comment>
<dbReference type="InterPro" id="IPR016914">
    <property type="entry name" value="TrmL"/>
</dbReference>
<evidence type="ECO:0000256" key="6">
    <source>
        <dbReference type="HAMAP-Rule" id="MF_01885"/>
    </source>
</evidence>
<dbReference type="GO" id="GO:0008168">
    <property type="term" value="F:methyltransferase activity"/>
    <property type="evidence" value="ECO:0007669"/>
    <property type="project" value="UniProtKB-KW"/>
</dbReference>
<reference evidence="8 9" key="2">
    <citation type="submission" date="2024-01" db="EMBL/GenBank/DDBJ databases">
        <authorList>
            <person name="Xie X."/>
        </authorList>
    </citation>
    <scope>NUCLEOTIDE SEQUENCE [LARGE SCALE GENOMIC DNA]</scope>
    <source>
        <strain evidence="8">SCUT-1</strain>
    </source>
</reference>
<evidence type="ECO:0000313" key="8">
    <source>
        <dbReference type="EMBL" id="MEB4592550.1"/>
    </source>
</evidence>
<keyword evidence="4 6" id="KW-0949">S-adenosyl-L-methionine</keyword>
<dbReference type="PANTHER" id="PTHR42971:SF1">
    <property type="entry name" value="TRNA (CYTIDINE(34)-2'-O)-METHYLTRANSFERASE"/>
    <property type="match status" value="1"/>
</dbReference>
<dbReference type="Pfam" id="PF00588">
    <property type="entry name" value="SpoU_methylase"/>
    <property type="match status" value="1"/>
</dbReference>
<dbReference type="EC" id="2.1.1.207" evidence="6"/>
<dbReference type="Gene3D" id="3.40.1280.10">
    <property type="match status" value="1"/>
</dbReference>
<dbReference type="CDD" id="cd18094">
    <property type="entry name" value="SpoU-like_TrmL"/>
    <property type="match status" value="1"/>
</dbReference>
<comment type="catalytic activity">
    <reaction evidence="6">
        <text>cytidine(34) in tRNA + S-adenosyl-L-methionine = 2'-O-methylcytidine(34) in tRNA + S-adenosyl-L-homocysteine + H(+)</text>
        <dbReference type="Rhea" id="RHEA:43084"/>
        <dbReference type="Rhea" id="RHEA-COMP:10331"/>
        <dbReference type="Rhea" id="RHEA-COMP:10332"/>
        <dbReference type="ChEBI" id="CHEBI:15378"/>
        <dbReference type="ChEBI" id="CHEBI:57856"/>
        <dbReference type="ChEBI" id="CHEBI:59789"/>
        <dbReference type="ChEBI" id="CHEBI:74495"/>
        <dbReference type="ChEBI" id="CHEBI:82748"/>
        <dbReference type="EC" id="2.1.1.207"/>
    </reaction>
</comment>
<sequence>MFDIALYQPEIPPNTGNIMRLCANTGCRLHLIHPLGFSLDEKQVRRAGLDYRDLAVVQEHDSFAAFNLSMQERRVFALSTKAGRAYSETAFQPGDVLLFGPETRGLPEALLLGLPDELKLRVPMLPDSRSLNLSNTVAVVAYEALRQQGFPDLR</sequence>
<keyword evidence="5 6" id="KW-0819">tRNA processing</keyword>
<dbReference type="PANTHER" id="PTHR42971">
    <property type="entry name" value="TRNA (CYTIDINE(34)-2'-O)-METHYLTRANSFERASE"/>
    <property type="match status" value="1"/>
</dbReference>
<feature type="binding site" evidence="6">
    <location>
        <position position="78"/>
    </location>
    <ligand>
        <name>S-adenosyl-L-methionine</name>
        <dbReference type="ChEBI" id="CHEBI:59789"/>
    </ligand>
</feature>
<evidence type="ECO:0000256" key="4">
    <source>
        <dbReference type="ARBA" id="ARBA00022691"/>
    </source>
</evidence>
<evidence type="ECO:0000259" key="7">
    <source>
        <dbReference type="Pfam" id="PF00588"/>
    </source>
</evidence>
<dbReference type="Proteomes" id="UP001308005">
    <property type="component" value="Unassembled WGS sequence"/>
</dbReference>
<reference evidence="9" key="1">
    <citation type="submission" date="2023-07" db="EMBL/GenBank/DDBJ databases">
        <title>The carbon used by Thiothrix.</title>
        <authorList>
            <person name="Chen L."/>
        </authorList>
    </citation>
    <scope>NUCLEOTIDE SEQUENCE [LARGE SCALE GENOMIC DNA]</scope>
</reference>
<protein>
    <recommendedName>
        <fullName evidence="6">tRNA (cytidine(34)-2'-O)-methyltransferase</fullName>
        <ecNumber evidence="6">2.1.1.207</ecNumber>
    </recommendedName>
    <alternativeName>
        <fullName evidence="6">tRNA (cytidine/uridine-2'-O-)-methyltransferase TrmL</fullName>
    </alternativeName>
</protein>
<dbReference type="HAMAP" id="MF_01885">
    <property type="entry name" value="tRNA_methyltr_TrmL"/>
    <property type="match status" value="1"/>
</dbReference>
<keyword evidence="9" id="KW-1185">Reference proteome</keyword>
<dbReference type="GO" id="GO:0032259">
    <property type="term" value="P:methylation"/>
    <property type="evidence" value="ECO:0007669"/>
    <property type="project" value="UniProtKB-KW"/>
</dbReference>
<dbReference type="InterPro" id="IPR001537">
    <property type="entry name" value="SpoU_MeTrfase"/>
</dbReference>
<dbReference type="InterPro" id="IPR029028">
    <property type="entry name" value="Alpha/beta_knot_MTases"/>
</dbReference>
<name>A0ABU6D0J6_9GAMM</name>
<comment type="caution">
    <text evidence="8">The sequence shown here is derived from an EMBL/GenBank/DDBJ whole genome shotgun (WGS) entry which is preliminary data.</text>
</comment>